<organism evidence="1 2">
    <name type="scientific">Aminobacter carboxidus</name>
    <dbReference type="NCBI Taxonomy" id="376165"/>
    <lineage>
        <taxon>Bacteria</taxon>
        <taxon>Pseudomonadati</taxon>
        <taxon>Pseudomonadota</taxon>
        <taxon>Alphaproteobacteria</taxon>
        <taxon>Hyphomicrobiales</taxon>
        <taxon>Phyllobacteriaceae</taxon>
        <taxon>Aminobacter</taxon>
    </lineage>
</organism>
<proteinExistence type="predicted"/>
<accession>A0ABR9GWN3</accession>
<gene>
    <name evidence="1" type="ORF">IHE39_27795</name>
</gene>
<protein>
    <recommendedName>
        <fullName evidence="3">Tail fiber protein</fullName>
    </recommendedName>
</protein>
<dbReference type="RefSeq" id="WP_192568775.1">
    <property type="nucleotide sequence ID" value="NZ_JACZEP010000017.1"/>
</dbReference>
<evidence type="ECO:0000313" key="2">
    <source>
        <dbReference type="Proteomes" id="UP000598227"/>
    </source>
</evidence>
<comment type="caution">
    <text evidence="1">The sequence shown here is derived from an EMBL/GenBank/DDBJ whole genome shotgun (WGS) entry which is preliminary data.</text>
</comment>
<name>A0ABR9GWN3_9HYPH</name>
<dbReference type="Proteomes" id="UP000598227">
    <property type="component" value="Unassembled WGS sequence"/>
</dbReference>
<evidence type="ECO:0000313" key="1">
    <source>
        <dbReference type="EMBL" id="MBE1208100.1"/>
    </source>
</evidence>
<keyword evidence="2" id="KW-1185">Reference proteome</keyword>
<reference evidence="1 2" key="1">
    <citation type="submission" date="2020-09" db="EMBL/GenBank/DDBJ databases">
        <title>Draft Genome Sequence of Aminobacter carboxidus type strain DSM 1086, a soil Gram-negative carboxydobacterium.</title>
        <authorList>
            <person name="Turrini P."/>
            <person name="Tescari M."/>
            <person name="Artuso I."/>
            <person name="Lugli G.A."/>
            <person name="Frangipani E."/>
            <person name="Ventura M."/>
            <person name="Visca P."/>
        </authorList>
    </citation>
    <scope>NUCLEOTIDE SEQUENCE [LARGE SCALE GENOMIC DNA]</scope>
    <source>
        <strain evidence="1 2">DSM 1086</strain>
    </source>
</reference>
<evidence type="ECO:0008006" key="3">
    <source>
        <dbReference type="Google" id="ProtNLM"/>
    </source>
</evidence>
<sequence>MSQSDFGTINPTTKSGTALATDLMGWRDAVHSGNKGPTAPSYVTAGLRWVDDTLDPIWLYKFYDGTNWITVFAIDTTTNQTWAVNSGEKMSFLLAGGAANALTLTLAVAMTAYVDLDVVTFEAASNNTAAATLNISSIGAKAIRKMVGGADVALAAGDILDGGRYILNYDTAANSAAGAWILVNPSFLVLKQATTATPTGEGQVEWDTDDNVLAIGDGAGTQLFVPIPASTAAGDTEYFTAAKAKARLAKGTAGQKYQMNAGATAPEWADGIAGGTNIATTSGTAIDVTSIPTNAKKITINFSGVSTNGTSLVIVQLGDSGGIETSGYGGCTSGITNAVITNAHSTGFIVHTNNSAAATIHGSIELTREDLATNTWAASITTGLSDAAYVSVGGGSKALSAPLDRVRITTVAGTNTFDAGSLNVTYEV</sequence>
<dbReference type="EMBL" id="JACZEP010000017">
    <property type="protein sequence ID" value="MBE1208100.1"/>
    <property type="molecule type" value="Genomic_DNA"/>
</dbReference>